<evidence type="ECO:0000313" key="2">
    <source>
        <dbReference type="EMBL" id="TLV01097.1"/>
    </source>
</evidence>
<feature type="signal peptide" evidence="1">
    <location>
        <begin position="1"/>
        <end position="22"/>
    </location>
</feature>
<dbReference type="EMBL" id="VCEJ01000004">
    <property type="protein sequence ID" value="TLV01097.1"/>
    <property type="molecule type" value="Genomic_DNA"/>
</dbReference>
<dbReference type="RefSeq" id="WP_138366469.1">
    <property type="nucleotide sequence ID" value="NZ_VCEJ01000004.1"/>
</dbReference>
<reference evidence="2 3" key="1">
    <citation type="submission" date="2019-05" db="EMBL/GenBank/DDBJ databases">
        <authorList>
            <person name="Qu J.-H."/>
        </authorList>
    </citation>
    <scope>NUCLEOTIDE SEQUENCE [LARGE SCALE GENOMIC DNA]</scope>
    <source>
        <strain evidence="2 3">T17</strain>
    </source>
</reference>
<keyword evidence="1" id="KW-0732">Signal</keyword>
<sequence>MKKVFLTIAVLVGVSAANLSIAGEKANTSIELVSTGELKFKLSLDNVKERSSIVIKDFGGDTVYSSNLPKSENFSKVFDLSNLSDGTYTFVINNGGEISSKPFSISTETKRQVVAVVK</sequence>
<evidence type="ECO:0008006" key="4">
    <source>
        <dbReference type="Google" id="ProtNLM"/>
    </source>
</evidence>
<protein>
    <recommendedName>
        <fullName evidence="4">Por secretion system C-terminal sorting domain-containing protein</fullName>
    </recommendedName>
</protein>
<dbReference type="OrthoDB" id="1122048at2"/>
<comment type="caution">
    <text evidence="2">The sequence shown here is derived from an EMBL/GenBank/DDBJ whole genome shotgun (WGS) entry which is preliminary data.</text>
</comment>
<gene>
    <name evidence="2" type="ORF">FEN17_16725</name>
</gene>
<feature type="chain" id="PRO_5024396557" description="Por secretion system C-terminal sorting domain-containing protein" evidence="1">
    <location>
        <begin position="23"/>
        <end position="118"/>
    </location>
</feature>
<evidence type="ECO:0000256" key="1">
    <source>
        <dbReference type="SAM" id="SignalP"/>
    </source>
</evidence>
<proteinExistence type="predicted"/>
<name>A0A5R9KYC8_9BACT</name>
<dbReference type="Proteomes" id="UP000306402">
    <property type="component" value="Unassembled WGS sequence"/>
</dbReference>
<keyword evidence="3" id="KW-1185">Reference proteome</keyword>
<evidence type="ECO:0000313" key="3">
    <source>
        <dbReference type="Proteomes" id="UP000306402"/>
    </source>
</evidence>
<organism evidence="2 3">
    <name type="scientific">Dyadobacter luticola</name>
    <dbReference type="NCBI Taxonomy" id="1979387"/>
    <lineage>
        <taxon>Bacteria</taxon>
        <taxon>Pseudomonadati</taxon>
        <taxon>Bacteroidota</taxon>
        <taxon>Cytophagia</taxon>
        <taxon>Cytophagales</taxon>
        <taxon>Spirosomataceae</taxon>
        <taxon>Dyadobacter</taxon>
    </lineage>
</organism>
<accession>A0A5R9KYC8</accession>
<dbReference type="AlphaFoldDB" id="A0A5R9KYC8"/>